<name>A0A841T529_9BACL</name>
<reference evidence="2 3" key="1">
    <citation type="submission" date="2020-08" db="EMBL/GenBank/DDBJ databases">
        <title>Cohnella phylogeny.</title>
        <authorList>
            <person name="Dunlap C."/>
        </authorList>
    </citation>
    <scope>NUCLEOTIDE SEQUENCE [LARGE SCALE GENOMIC DNA]</scope>
    <source>
        <strain evidence="2 3">DSM 103658</strain>
    </source>
</reference>
<dbReference type="SMART" id="SM00530">
    <property type="entry name" value="HTH_XRE"/>
    <property type="match status" value="1"/>
</dbReference>
<dbReference type="RefSeq" id="WP_185177268.1">
    <property type="nucleotide sequence ID" value="NZ_CBCSEP010000012.1"/>
</dbReference>
<organism evidence="2 3">
    <name type="scientific">Cohnella lubricantis</name>
    <dbReference type="NCBI Taxonomy" id="2163172"/>
    <lineage>
        <taxon>Bacteria</taxon>
        <taxon>Bacillati</taxon>
        <taxon>Bacillota</taxon>
        <taxon>Bacilli</taxon>
        <taxon>Bacillales</taxon>
        <taxon>Paenibacillaceae</taxon>
        <taxon>Cohnella</taxon>
    </lineage>
</organism>
<dbReference type="PROSITE" id="PS50943">
    <property type="entry name" value="HTH_CROC1"/>
    <property type="match status" value="1"/>
</dbReference>
<dbReference type="AlphaFoldDB" id="A0A841T529"/>
<accession>A0A841T529</accession>
<keyword evidence="3" id="KW-1185">Reference proteome</keyword>
<dbReference type="InterPro" id="IPR010982">
    <property type="entry name" value="Lambda_DNA-bd_dom_sf"/>
</dbReference>
<dbReference type="Gene3D" id="1.10.260.40">
    <property type="entry name" value="lambda repressor-like DNA-binding domains"/>
    <property type="match status" value="1"/>
</dbReference>
<dbReference type="EMBL" id="JACJVN010000007">
    <property type="protein sequence ID" value="MBB6675962.1"/>
    <property type="molecule type" value="Genomic_DNA"/>
</dbReference>
<gene>
    <name evidence="2" type="ORF">H4Q31_01325</name>
</gene>
<sequence length="145" mass="16199">MESLSYGAFIKHHRLASGYKSQRRLADATGISAATISRMEDGLNRPTPETLKELSKVLDTTSYTELMVVCGYWDKDELLDPGAVTNAMKDRSPLPDGKRAVSSNDMKLLGDLKKLADEYQMDLTDPKTFDMLKDALDLIKRVRGK</sequence>
<evidence type="ECO:0000313" key="2">
    <source>
        <dbReference type="EMBL" id="MBB6675962.1"/>
    </source>
</evidence>
<protein>
    <submittedName>
        <fullName evidence="2">Helix-turn-helix transcriptional regulator</fullName>
    </submittedName>
</protein>
<dbReference type="GO" id="GO:0003677">
    <property type="term" value="F:DNA binding"/>
    <property type="evidence" value="ECO:0007669"/>
    <property type="project" value="InterPro"/>
</dbReference>
<dbReference type="Proteomes" id="UP000574133">
    <property type="component" value="Unassembled WGS sequence"/>
</dbReference>
<dbReference type="SUPFAM" id="SSF47413">
    <property type="entry name" value="lambda repressor-like DNA-binding domains"/>
    <property type="match status" value="1"/>
</dbReference>
<dbReference type="CDD" id="cd00093">
    <property type="entry name" value="HTH_XRE"/>
    <property type="match status" value="1"/>
</dbReference>
<comment type="caution">
    <text evidence="2">The sequence shown here is derived from an EMBL/GenBank/DDBJ whole genome shotgun (WGS) entry which is preliminary data.</text>
</comment>
<feature type="domain" description="HTH cro/C1-type" evidence="1">
    <location>
        <begin position="21"/>
        <end position="66"/>
    </location>
</feature>
<dbReference type="InterPro" id="IPR001387">
    <property type="entry name" value="Cro/C1-type_HTH"/>
</dbReference>
<evidence type="ECO:0000313" key="3">
    <source>
        <dbReference type="Proteomes" id="UP000574133"/>
    </source>
</evidence>
<evidence type="ECO:0000259" key="1">
    <source>
        <dbReference type="PROSITE" id="PS50943"/>
    </source>
</evidence>
<dbReference type="Pfam" id="PF01381">
    <property type="entry name" value="HTH_3"/>
    <property type="match status" value="1"/>
</dbReference>
<proteinExistence type="predicted"/>